<dbReference type="PANTHER" id="PTHR31690:SF4">
    <property type="entry name" value="FUCOSE MUTAROTASE"/>
    <property type="match status" value="1"/>
</dbReference>
<dbReference type="GO" id="GO:0006004">
    <property type="term" value="P:fucose metabolic process"/>
    <property type="evidence" value="ECO:0007669"/>
    <property type="project" value="TreeGrafter"/>
</dbReference>
<comment type="catalytic activity">
    <reaction evidence="3">
        <text>alpha-L-fucose = beta-L-fucose</text>
        <dbReference type="Rhea" id="RHEA:25580"/>
        <dbReference type="ChEBI" id="CHEBI:42548"/>
        <dbReference type="ChEBI" id="CHEBI:42589"/>
        <dbReference type="EC" id="5.1.3.29"/>
    </reaction>
</comment>
<sequence>MLKNIPETLSPELLKILMEMGHFDEIVIGDANFPGASRARRLVRLDGLGITRVLNDILQFFPLDDIEKTCVTVMKVSREGYGVPSIWEEYKALIEKWEGKTDCMAIIPRADFYERAGKAYAVIATSESALFGNIILTKGIVKKD</sequence>
<dbReference type="InterPro" id="IPR050443">
    <property type="entry name" value="RbsD/FucU_mutarotase"/>
</dbReference>
<keyword evidence="5" id="KW-1185">Reference proteome</keyword>
<reference evidence="4 5" key="1">
    <citation type="submission" date="2019-02" db="EMBL/GenBank/DDBJ databases">
        <title>Complete Genome Sequence and Methylome Analysis of free living Spirochaetas.</title>
        <authorList>
            <person name="Fomenkov A."/>
            <person name="Dubinina G."/>
            <person name="Leshcheva N."/>
            <person name="Mikheeva N."/>
            <person name="Grabovich M."/>
            <person name="Vincze T."/>
            <person name="Roberts R.J."/>
        </authorList>
    </citation>
    <scope>NUCLEOTIDE SEQUENCE [LARGE SCALE GENOMIC DNA]</scope>
    <source>
        <strain evidence="4 5">K2</strain>
    </source>
</reference>
<dbReference type="InterPro" id="IPR023750">
    <property type="entry name" value="RbsD-like_sf"/>
</dbReference>
<organism evidence="4 5">
    <name type="scientific">Oceanispirochaeta crateris</name>
    <dbReference type="NCBI Taxonomy" id="2518645"/>
    <lineage>
        <taxon>Bacteria</taxon>
        <taxon>Pseudomonadati</taxon>
        <taxon>Spirochaetota</taxon>
        <taxon>Spirochaetia</taxon>
        <taxon>Spirochaetales</taxon>
        <taxon>Spirochaetaceae</taxon>
        <taxon>Oceanispirochaeta</taxon>
    </lineage>
</organism>
<keyword evidence="2 4" id="KW-0413">Isomerase</keyword>
<evidence type="ECO:0000256" key="1">
    <source>
        <dbReference type="ARBA" id="ARBA00000223"/>
    </source>
</evidence>
<evidence type="ECO:0000313" key="4">
    <source>
        <dbReference type="EMBL" id="QEN06853.1"/>
    </source>
</evidence>
<dbReference type="SUPFAM" id="SSF102546">
    <property type="entry name" value="RbsD-like"/>
    <property type="match status" value="1"/>
</dbReference>
<dbReference type="GO" id="GO:0062193">
    <property type="term" value="F:D-ribose pyranase activity"/>
    <property type="evidence" value="ECO:0007669"/>
    <property type="project" value="UniProtKB-EC"/>
</dbReference>
<dbReference type="Pfam" id="PF05025">
    <property type="entry name" value="RbsD_FucU"/>
    <property type="match status" value="1"/>
</dbReference>
<dbReference type="RefSeq" id="WP_149484935.1">
    <property type="nucleotide sequence ID" value="NZ_CP036150.1"/>
</dbReference>
<name>A0A5C1QFF2_9SPIO</name>
<dbReference type="InterPro" id="IPR007721">
    <property type="entry name" value="RbsD_FucU"/>
</dbReference>
<dbReference type="EMBL" id="CP036150">
    <property type="protein sequence ID" value="QEN06853.1"/>
    <property type="molecule type" value="Genomic_DNA"/>
</dbReference>
<dbReference type="AlphaFoldDB" id="A0A5C1QFF2"/>
<comment type="catalytic activity">
    <reaction evidence="1">
        <text>beta-D-ribopyranose = beta-D-ribofuranose</text>
        <dbReference type="Rhea" id="RHEA:25432"/>
        <dbReference type="ChEBI" id="CHEBI:27476"/>
        <dbReference type="ChEBI" id="CHEBI:47002"/>
        <dbReference type="EC" id="5.4.99.62"/>
    </reaction>
</comment>
<proteinExistence type="predicted"/>
<dbReference type="GO" id="GO:0036373">
    <property type="term" value="F:L-fucose mutarotase activity"/>
    <property type="evidence" value="ECO:0007669"/>
    <property type="project" value="UniProtKB-EC"/>
</dbReference>
<dbReference type="PANTHER" id="PTHR31690">
    <property type="entry name" value="FUCOSE MUTAROTASE"/>
    <property type="match status" value="1"/>
</dbReference>
<dbReference type="KEGG" id="ock:EXM22_02160"/>
<dbReference type="GO" id="GO:0042806">
    <property type="term" value="F:fucose binding"/>
    <property type="evidence" value="ECO:0007669"/>
    <property type="project" value="TreeGrafter"/>
</dbReference>
<evidence type="ECO:0000256" key="2">
    <source>
        <dbReference type="ARBA" id="ARBA00023235"/>
    </source>
</evidence>
<evidence type="ECO:0000256" key="3">
    <source>
        <dbReference type="ARBA" id="ARBA00036324"/>
    </source>
</evidence>
<accession>A0A5C1QFF2</accession>
<dbReference type="Gene3D" id="3.40.1650.10">
    <property type="entry name" value="RbsD-like domain"/>
    <property type="match status" value="1"/>
</dbReference>
<gene>
    <name evidence="4" type="ORF">EXM22_02160</name>
</gene>
<dbReference type="OrthoDB" id="9805009at2"/>
<dbReference type="Proteomes" id="UP000324209">
    <property type="component" value="Chromosome"/>
</dbReference>
<evidence type="ECO:0000313" key="5">
    <source>
        <dbReference type="Proteomes" id="UP000324209"/>
    </source>
</evidence>
<protein>
    <submittedName>
        <fullName evidence="4">Fucose isomerase</fullName>
    </submittedName>
</protein>